<sequence length="1025" mass="115483">MRDVLIAIAVIIVLYAYKRATNKSNITRLPRIDNSHPLYGNFLQAIGKFDTKFPQWVERYGPTFIVETILRKQIVHTIDPLALDHILRKNSYSYPKASGARKVLDSLIGHGGMISSEGDYHKRLKKLLTSPLNSPSNLETFIPLMKSKGEQLIKVMDTLIGENKAQELDMLSLIEALAGDNVALTSFRLDLGLLPNPDNVHAKNDSSIAKAVEHLANSKGDASLAFFLQFVVPITASLPTATHRLNRKRLDEFVKTAETLYQKKLESLNEAKDIGEDLNTKNDILTLLIEANLKLAKSEQLSKDQIIGQITTFIIAGIDTTTVTLNWILYALAVDQPLQTRLREELQSTDLSNSIEPSLKDINSLQFLDAVVKEGLRLYAAVPNTLREASKDDVIPLKWPVKDRKTGEMMDKIVVNKGQQILISIHAHNKTSYHYEDGYAFKPQRWIDNPNQPILTFLDGTRMCMGAKFALLEIKLTLIHLISNYRFDLNPAYEVESRGRLTLHPSIKAVAALIAAYLRRHPTNINSIPRIPFSSYLSGHVKHLFDNCFGDCLIGWTNEYGHTYVLESILREPYIHTIDKGAINHVLQKKAQLYTKPSAIQNVMRKVFGRDGIFIAEGQQHKKLRKLMTPSFFTASNLQNFIPIIQQKSTELIDIFSDKKTVQFDILQDIKNASTDMVGIVGFGFSFDLLSPNKERTQRQIELHEALQIVIASASRASIVTALALFIKSITIIPTRTFKLMDRAMSLFEQVGLDLMNEKKEVEKQNEEIGEDSFQGKDVLSLLMKSNLSPDLNPSDKLSTSEVVSQIATFLMAGTDTTSNAMAYLMHSLASNPRVQDKLRSEIIENALNMNETISLSDVNSLHYLDLVIKETLRLNAPVPLTVRQATQADVIPLANPVKDPKTGEMISQIVIKPGQKVVIGIHSYNKSELMWDNPLEFIPERYEKDIHSPPYMSFIEGQRVCIGYKLAILEMKIMTINLIKNFVFTLPDPPHTIVKTGRMVHAPWIGERMDLGTRLELQVTEYKL</sequence>
<dbReference type="Gene3D" id="1.10.630.10">
    <property type="entry name" value="Cytochrome P450"/>
    <property type="match status" value="2"/>
</dbReference>
<gene>
    <name evidence="3" type="ORF">E3P99_01986</name>
</gene>
<dbReference type="Pfam" id="PF00067">
    <property type="entry name" value="p450"/>
    <property type="match status" value="2"/>
</dbReference>
<dbReference type="EMBL" id="SPNW01000025">
    <property type="protein sequence ID" value="TIA89639.1"/>
    <property type="molecule type" value="Genomic_DNA"/>
</dbReference>
<dbReference type="OrthoDB" id="1470350at2759"/>
<evidence type="ECO:0000256" key="1">
    <source>
        <dbReference type="ARBA" id="ARBA00010617"/>
    </source>
</evidence>
<dbReference type="PANTHER" id="PTHR24305">
    <property type="entry name" value="CYTOCHROME P450"/>
    <property type="match status" value="1"/>
</dbReference>
<evidence type="ECO:0000313" key="4">
    <source>
        <dbReference type="Proteomes" id="UP000310189"/>
    </source>
</evidence>
<evidence type="ECO:0008006" key="5">
    <source>
        <dbReference type="Google" id="ProtNLM"/>
    </source>
</evidence>
<dbReference type="InterPro" id="IPR050121">
    <property type="entry name" value="Cytochrome_P450_monoxygenase"/>
</dbReference>
<evidence type="ECO:0000313" key="3">
    <source>
        <dbReference type="EMBL" id="TIA89639.1"/>
    </source>
</evidence>
<dbReference type="AlphaFoldDB" id="A0A4T0FMR6"/>
<protein>
    <recommendedName>
        <fullName evidence="5">Cytochrome P450</fullName>
    </recommendedName>
</protein>
<dbReference type="SUPFAM" id="SSF48264">
    <property type="entry name" value="Cytochrome P450"/>
    <property type="match status" value="2"/>
</dbReference>
<dbReference type="InterPro" id="IPR002401">
    <property type="entry name" value="Cyt_P450_E_grp-I"/>
</dbReference>
<evidence type="ECO:0000256" key="2">
    <source>
        <dbReference type="ARBA" id="ARBA00023002"/>
    </source>
</evidence>
<dbReference type="GO" id="GO:0005506">
    <property type="term" value="F:iron ion binding"/>
    <property type="evidence" value="ECO:0007669"/>
    <property type="project" value="InterPro"/>
</dbReference>
<keyword evidence="4" id="KW-1185">Reference proteome</keyword>
<reference evidence="3 4" key="1">
    <citation type="submission" date="2019-03" db="EMBL/GenBank/DDBJ databases">
        <title>Sequencing 23 genomes of Wallemia ichthyophaga.</title>
        <authorList>
            <person name="Gostincar C."/>
        </authorList>
    </citation>
    <scope>NUCLEOTIDE SEQUENCE [LARGE SCALE GENOMIC DNA]</scope>
    <source>
        <strain evidence="3 4">EXF-5753</strain>
    </source>
</reference>
<accession>A0A4T0FMR6</accession>
<name>A0A4T0FMR6_9BASI</name>
<comment type="caution">
    <text evidence="3">The sequence shown here is derived from an EMBL/GenBank/DDBJ whole genome shotgun (WGS) entry which is preliminary data.</text>
</comment>
<dbReference type="InterPro" id="IPR036396">
    <property type="entry name" value="Cyt_P450_sf"/>
</dbReference>
<comment type="similarity">
    <text evidence="1">Belongs to the cytochrome P450 family.</text>
</comment>
<organism evidence="3 4">
    <name type="scientific">Wallemia hederae</name>
    <dbReference type="NCBI Taxonomy" id="1540922"/>
    <lineage>
        <taxon>Eukaryota</taxon>
        <taxon>Fungi</taxon>
        <taxon>Dikarya</taxon>
        <taxon>Basidiomycota</taxon>
        <taxon>Wallemiomycotina</taxon>
        <taxon>Wallemiomycetes</taxon>
        <taxon>Wallemiales</taxon>
        <taxon>Wallemiaceae</taxon>
        <taxon>Wallemia</taxon>
    </lineage>
</organism>
<dbReference type="PRINTS" id="PR00463">
    <property type="entry name" value="EP450I"/>
</dbReference>
<dbReference type="GO" id="GO:0020037">
    <property type="term" value="F:heme binding"/>
    <property type="evidence" value="ECO:0007669"/>
    <property type="project" value="InterPro"/>
</dbReference>
<dbReference type="GO" id="GO:0016705">
    <property type="term" value="F:oxidoreductase activity, acting on paired donors, with incorporation or reduction of molecular oxygen"/>
    <property type="evidence" value="ECO:0007669"/>
    <property type="project" value="InterPro"/>
</dbReference>
<dbReference type="Proteomes" id="UP000310189">
    <property type="component" value="Unassembled WGS sequence"/>
</dbReference>
<proteinExistence type="inferred from homology"/>
<dbReference type="PRINTS" id="PR00385">
    <property type="entry name" value="P450"/>
</dbReference>
<dbReference type="PANTHER" id="PTHR24305:SF166">
    <property type="entry name" value="CYTOCHROME P450 12A4, MITOCHONDRIAL-RELATED"/>
    <property type="match status" value="1"/>
</dbReference>
<keyword evidence="2" id="KW-0560">Oxidoreductase</keyword>
<dbReference type="GO" id="GO:0004497">
    <property type="term" value="F:monooxygenase activity"/>
    <property type="evidence" value="ECO:0007669"/>
    <property type="project" value="InterPro"/>
</dbReference>
<dbReference type="InterPro" id="IPR001128">
    <property type="entry name" value="Cyt_P450"/>
</dbReference>